<comment type="similarity">
    <text evidence="2">Belongs to the major facilitator superfamily. Sugar transporter (TC 2.A.1.1) family.</text>
</comment>
<accession>A0A072PLH2</accession>
<feature type="transmembrane region" description="Helical" evidence="7">
    <location>
        <begin position="311"/>
        <end position="332"/>
    </location>
</feature>
<evidence type="ECO:0000256" key="3">
    <source>
        <dbReference type="ARBA" id="ARBA00022448"/>
    </source>
</evidence>
<feature type="transmembrane region" description="Helical" evidence="7">
    <location>
        <begin position="276"/>
        <end position="299"/>
    </location>
</feature>
<feature type="transmembrane region" description="Helical" evidence="7">
    <location>
        <begin position="192"/>
        <end position="209"/>
    </location>
</feature>
<evidence type="ECO:0000259" key="8">
    <source>
        <dbReference type="PROSITE" id="PS50850"/>
    </source>
</evidence>
<feature type="transmembrane region" description="Helical" evidence="7">
    <location>
        <begin position="128"/>
        <end position="146"/>
    </location>
</feature>
<protein>
    <recommendedName>
        <fullName evidence="8">Major facilitator superfamily (MFS) profile domain-containing protein</fullName>
    </recommendedName>
</protein>
<dbReference type="PRINTS" id="PR00171">
    <property type="entry name" value="SUGRTRNSPORT"/>
</dbReference>
<evidence type="ECO:0000313" key="10">
    <source>
        <dbReference type="Proteomes" id="UP000027920"/>
    </source>
</evidence>
<dbReference type="Pfam" id="PF00083">
    <property type="entry name" value="Sugar_tr"/>
    <property type="match status" value="1"/>
</dbReference>
<dbReference type="PROSITE" id="PS50850">
    <property type="entry name" value="MFS"/>
    <property type="match status" value="1"/>
</dbReference>
<dbReference type="Proteomes" id="UP000027920">
    <property type="component" value="Unassembled WGS sequence"/>
</dbReference>
<dbReference type="PANTHER" id="PTHR48022:SF27">
    <property type="entry name" value="MAJOR FACILITATOR SUPERFAMILY (MFS) PROFILE DOMAIN-CONTAINING PROTEIN"/>
    <property type="match status" value="1"/>
</dbReference>
<comment type="subcellular location">
    <subcellularLocation>
        <location evidence="1">Membrane</location>
        <topology evidence="1">Multi-pass membrane protein</topology>
    </subcellularLocation>
</comment>
<dbReference type="RefSeq" id="XP_013258950.1">
    <property type="nucleotide sequence ID" value="XM_013403496.1"/>
</dbReference>
<feature type="transmembrane region" description="Helical" evidence="7">
    <location>
        <begin position="20"/>
        <end position="49"/>
    </location>
</feature>
<dbReference type="OrthoDB" id="6612291at2759"/>
<sequence length="525" mass="56670">MASSKSSFRFTILHNPRLALTAFLLSMVFFTFGYDGGVIAGLLAMVPFNKQYGSGHGPHGLTMLTSTEISLIVALPNSGCLLGLPLSAWLGDRIGRKKTLLIGCGFNAVGAAIQTAAPNLATMVVGRWFTNVSIFMFITMASNLLAEVSPSEIRGILTGLSIVLIDAAAILSQGLNYAFSTVMAKYSFQIPLGIQIFFSVFIFLGILTVDDSATFYLTKGRDERALQALRTVRQGYEEADISAEFASLKAQNNLRQEEESVSWKDLFIGVNRRRSLIALSIANGQQLSGIAFATNYITLFLSTIGGSVSPFTLAMGAAVLAFGGAIVGLFVVDRVGRRVLALTSFTALAIINLVVGVMGFLPLTNPAVPKTIAAFCCMFAFFYAAGFGPLTYIIAAEIPTARLRNKSNSLTFFLVAIFATMVTYVLPYIANADAANLGPKTYLIFFVWMAGCIILTYLYLPETKGRSPAELDEMFEAKLPARKFKGYVSVLAVENFSVELKAGAQGIETEGSQICMTNSRRMQVQ</sequence>
<feature type="domain" description="Major facilitator superfamily (MFS) profile" evidence="8">
    <location>
        <begin position="21"/>
        <end position="464"/>
    </location>
</feature>
<dbReference type="GO" id="GO:0005351">
    <property type="term" value="F:carbohydrate:proton symporter activity"/>
    <property type="evidence" value="ECO:0007669"/>
    <property type="project" value="TreeGrafter"/>
</dbReference>
<evidence type="ECO:0000256" key="1">
    <source>
        <dbReference type="ARBA" id="ARBA00004141"/>
    </source>
</evidence>
<dbReference type="InterPro" id="IPR050360">
    <property type="entry name" value="MFS_Sugar_Transporters"/>
</dbReference>
<dbReference type="GeneID" id="25282854"/>
<keyword evidence="3" id="KW-0813">Transport</keyword>
<proteinExistence type="inferred from homology"/>
<dbReference type="AlphaFoldDB" id="A0A072PLH2"/>
<feature type="transmembrane region" description="Helical" evidence="7">
    <location>
        <begin position="69"/>
        <end position="90"/>
    </location>
</feature>
<reference evidence="9 10" key="1">
    <citation type="submission" date="2013-03" db="EMBL/GenBank/DDBJ databases">
        <title>The Genome Sequence of Exophiala aquamarina CBS 119918.</title>
        <authorList>
            <consortium name="The Broad Institute Genomics Platform"/>
            <person name="Cuomo C."/>
            <person name="de Hoog S."/>
            <person name="Gorbushina A."/>
            <person name="Walker B."/>
            <person name="Young S.K."/>
            <person name="Zeng Q."/>
            <person name="Gargeya S."/>
            <person name="Fitzgerald M."/>
            <person name="Haas B."/>
            <person name="Abouelleil A."/>
            <person name="Allen A.W."/>
            <person name="Alvarado L."/>
            <person name="Arachchi H.M."/>
            <person name="Berlin A.M."/>
            <person name="Chapman S.B."/>
            <person name="Gainer-Dewar J."/>
            <person name="Goldberg J."/>
            <person name="Griggs A."/>
            <person name="Gujja S."/>
            <person name="Hansen M."/>
            <person name="Howarth C."/>
            <person name="Imamovic A."/>
            <person name="Ireland A."/>
            <person name="Larimer J."/>
            <person name="McCowan C."/>
            <person name="Murphy C."/>
            <person name="Pearson M."/>
            <person name="Poon T.W."/>
            <person name="Priest M."/>
            <person name="Roberts A."/>
            <person name="Saif S."/>
            <person name="Shea T."/>
            <person name="Sisk P."/>
            <person name="Sykes S."/>
            <person name="Wortman J."/>
            <person name="Nusbaum C."/>
            <person name="Birren B."/>
        </authorList>
    </citation>
    <scope>NUCLEOTIDE SEQUENCE [LARGE SCALE GENOMIC DNA]</scope>
    <source>
        <strain evidence="9 10">CBS 119918</strain>
    </source>
</reference>
<dbReference type="PROSITE" id="PS00216">
    <property type="entry name" value="SUGAR_TRANSPORT_1"/>
    <property type="match status" value="1"/>
</dbReference>
<dbReference type="VEuPathDB" id="FungiDB:A1O9_07941"/>
<dbReference type="Gene3D" id="1.20.1250.20">
    <property type="entry name" value="MFS general substrate transporter like domains"/>
    <property type="match status" value="1"/>
</dbReference>
<dbReference type="GO" id="GO:0016020">
    <property type="term" value="C:membrane"/>
    <property type="evidence" value="ECO:0007669"/>
    <property type="project" value="UniProtKB-SubCell"/>
</dbReference>
<dbReference type="InterPro" id="IPR005828">
    <property type="entry name" value="MFS_sugar_transport-like"/>
</dbReference>
<comment type="caution">
    <text evidence="9">The sequence shown here is derived from an EMBL/GenBank/DDBJ whole genome shotgun (WGS) entry which is preliminary data.</text>
</comment>
<evidence type="ECO:0000256" key="6">
    <source>
        <dbReference type="ARBA" id="ARBA00023136"/>
    </source>
</evidence>
<feature type="transmembrane region" description="Helical" evidence="7">
    <location>
        <begin position="372"/>
        <end position="398"/>
    </location>
</feature>
<evidence type="ECO:0000256" key="7">
    <source>
        <dbReference type="SAM" id="Phobius"/>
    </source>
</evidence>
<dbReference type="InterPro" id="IPR003663">
    <property type="entry name" value="Sugar/inositol_transpt"/>
</dbReference>
<dbReference type="EMBL" id="AMGV01000006">
    <property type="protein sequence ID" value="KEF56360.1"/>
    <property type="molecule type" value="Genomic_DNA"/>
</dbReference>
<feature type="transmembrane region" description="Helical" evidence="7">
    <location>
        <begin position="339"/>
        <end position="360"/>
    </location>
</feature>
<evidence type="ECO:0000313" key="9">
    <source>
        <dbReference type="EMBL" id="KEF56360.1"/>
    </source>
</evidence>
<organism evidence="9 10">
    <name type="scientific">Exophiala aquamarina CBS 119918</name>
    <dbReference type="NCBI Taxonomy" id="1182545"/>
    <lineage>
        <taxon>Eukaryota</taxon>
        <taxon>Fungi</taxon>
        <taxon>Dikarya</taxon>
        <taxon>Ascomycota</taxon>
        <taxon>Pezizomycotina</taxon>
        <taxon>Eurotiomycetes</taxon>
        <taxon>Chaetothyriomycetidae</taxon>
        <taxon>Chaetothyriales</taxon>
        <taxon>Herpotrichiellaceae</taxon>
        <taxon>Exophiala</taxon>
    </lineage>
</organism>
<feature type="transmembrane region" description="Helical" evidence="7">
    <location>
        <begin position="153"/>
        <end position="172"/>
    </location>
</feature>
<dbReference type="SUPFAM" id="SSF103473">
    <property type="entry name" value="MFS general substrate transporter"/>
    <property type="match status" value="1"/>
</dbReference>
<gene>
    <name evidence="9" type="ORF">A1O9_07941</name>
</gene>
<evidence type="ECO:0000256" key="4">
    <source>
        <dbReference type="ARBA" id="ARBA00022692"/>
    </source>
</evidence>
<dbReference type="InterPro" id="IPR020846">
    <property type="entry name" value="MFS_dom"/>
</dbReference>
<evidence type="ECO:0000256" key="5">
    <source>
        <dbReference type="ARBA" id="ARBA00022989"/>
    </source>
</evidence>
<dbReference type="InterPro" id="IPR005829">
    <property type="entry name" value="Sugar_transporter_CS"/>
</dbReference>
<evidence type="ECO:0000256" key="2">
    <source>
        <dbReference type="ARBA" id="ARBA00010992"/>
    </source>
</evidence>
<keyword evidence="6 7" id="KW-0472">Membrane</keyword>
<dbReference type="PANTHER" id="PTHR48022">
    <property type="entry name" value="PLASTIDIC GLUCOSE TRANSPORTER 4"/>
    <property type="match status" value="1"/>
</dbReference>
<name>A0A072PLH2_9EURO</name>
<keyword evidence="10" id="KW-1185">Reference proteome</keyword>
<dbReference type="InterPro" id="IPR036259">
    <property type="entry name" value="MFS_trans_sf"/>
</dbReference>
<keyword evidence="4 7" id="KW-0812">Transmembrane</keyword>
<dbReference type="HOGENOM" id="CLU_001265_30_1_1"/>
<feature type="transmembrane region" description="Helical" evidence="7">
    <location>
        <begin position="99"/>
        <end position="116"/>
    </location>
</feature>
<keyword evidence="5 7" id="KW-1133">Transmembrane helix</keyword>
<feature type="transmembrane region" description="Helical" evidence="7">
    <location>
        <begin position="442"/>
        <end position="460"/>
    </location>
</feature>
<feature type="transmembrane region" description="Helical" evidence="7">
    <location>
        <begin position="410"/>
        <end position="430"/>
    </location>
</feature>